<name>A0ABW2N283_9ACTN</name>
<organism evidence="2 3">
    <name type="scientific">Nocardioides astragali</name>
    <dbReference type="NCBI Taxonomy" id="1776736"/>
    <lineage>
        <taxon>Bacteria</taxon>
        <taxon>Bacillati</taxon>
        <taxon>Actinomycetota</taxon>
        <taxon>Actinomycetes</taxon>
        <taxon>Propionibacteriales</taxon>
        <taxon>Nocardioidaceae</taxon>
        <taxon>Nocardioides</taxon>
    </lineage>
</organism>
<sequence length="50" mass="5473">MSIIITILVFAGLLALARFASRDLFAGPSLRYQPHDELGYRNSPVIGQPS</sequence>
<proteinExistence type="predicted"/>
<dbReference type="EMBL" id="JBHTCH010000004">
    <property type="protein sequence ID" value="MFC7359818.1"/>
    <property type="molecule type" value="Genomic_DNA"/>
</dbReference>
<evidence type="ECO:0000313" key="2">
    <source>
        <dbReference type="EMBL" id="MFC7359818.1"/>
    </source>
</evidence>
<feature type="region of interest" description="Disordered" evidence="1">
    <location>
        <begin position="31"/>
        <end position="50"/>
    </location>
</feature>
<reference evidence="3" key="1">
    <citation type="journal article" date="2019" name="Int. J. Syst. Evol. Microbiol.">
        <title>The Global Catalogue of Microorganisms (GCM) 10K type strain sequencing project: providing services to taxonomists for standard genome sequencing and annotation.</title>
        <authorList>
            <consortium name="The Broad Institute Genomics Platform"/>
            <consortium name="The Broad Institute Genome Sequencing Center for Infectious Disease"/>
            <person name="Wu L."/>
            <person name="Ma J."/>
        </authorList>
    </citation>
    <scope>NUCLEOTIDE SEQUENCE [LARGE SCALE GENOMIC DNA]</scope>
    <source>
        <strain evidence="3">FCH27</strain>
    </source>
</reference>
<evidence type="ECO:0000256" key="1">
    <source>
        <dbReference type="SAM" id="MobiDB-lite"/>
    </source>
</evidence>
<dbReference type="Proteomes" id="UP001596524">
    <property type="component" value="Unassembled WGS sequence"/>
</dbReference>
<keyword evidence="3" id="KW-1185">Reference proteome</keyword>
<gene>
    <name evidence="2" type="ORF">ACFQO6_06010</name>
</gene>
<dbReference type="RefSeq" id="WP_255889933.1">
    <property type="nucleotide sequence ID" value="NZ_JAFMZM010000002.1"/>
</dbReference>
<accession>A0ABW2N283</accession>
<protein>
    <submittedName>
        <fullName evidence="2">Uncharacterized protein</fullName>
    </submittedName>
</protein>
<comment type="caution">
    <text evidence="2">The sequence shown here is derived from an EMBL/GenBank/DDBJ whole genome shotgun (WGS) entry which is preliminary data.</text>
</comment>
<evidence type="ECO:0000313" key="3">
    <source>
        <dbReference type="Proteomes" id="UP001596524"/>
    </source>
</evidence>